<dbReference type="EMBL" id="CABWLR010000003">
    <property type="protein sequence ID" value="VXB81665.1"/>
    <property type="molecule type" value="Genomic_DNA"/>
</dbReference>
<dbReference type="RefSeq" id="WP_159303185.1">
    <property type="nucleotide sequence ID" value="NZ_LR733271.1"/>
</dbReference>
<name>A0A653TJS9_9FLAO</name>
<sequence length="351" mass="40646">MRNRIAFSEHVEQMKWEDFHFDVMPVNTLPPLEDPEDIDNSFTFCDALLDAFKEATGKEVLKILFISPEDISNSKYFGIAYLEDKEIFTAEIENTSLFNEWFTVVDERTSRNEITTSKVYFFGANSFSCQPISNFKNNMVFDKTGVFISKEIPNEFIAEKLTKEKADFIAPFIQLDAESRFEKVVQQFVQLVHTKGLTIIPPKNNDAIYSEFEAAAGYPFPTIIKEFLTLHNGVQNSAIMGAEKIFQEWKDWQRIYNDWTQKELLDTYSTNEGKTLLMYTTPYWIPFFDLQNGNFLAFDFAPDKKGTAGQIIRFGADQEIGYIQADSLDLFLASLMDDEGDIQDYEWFRSE</sequence>
<evidence type="ECO:0000313" key="2">
    <source>
        <dbReference type="EMBL" id="VXB81665.1"/>
    </source>
</evidence>
<dbReference type="PANTHER" id="PTHR47432:SF1">
    <property type="entry name" value="CELL WALL ASSEMBLY REGULATOR SMI1"/>
    <property type="match status" value="1"/>
</dbReference>
<dbReference type="InterPro" id="IPR037883">
    <property type="entry name" value="Knr4/Smi1-like_sf"/>
</dbReference>
<dbReference type="SUPFAM" id="SSF160631">
    <property type="entry name" value="SMI1/KNR4-like"/>
    <property type="match status" value="1"/>
</dbReference>
<evidence type="ECO:0000313" key="3">
    <source>
        <dbReference type="Proteomes" id="UP000430202"/>
    </source>
</evidence>
<dbReference type="Pfam" id="PF09346">
    <property type="entry name" value="SMI1_KNR4"/>
    <property type="match status" value="1"/>
</dbReference>
<gene>
    <name evidence="2" type="ORF">MARI151_30662</name>
</gene>
<proteinExistence type="predicted"/>
<accession>A0A653TJS9</accession>
<dbReference type="Proteomes" id="UP000430202">
    <property type="component" value="Unassembled WGS sequence"/>
</dbReference>
<reference evidence="2 3" key="1">
    <citation type="submission" date="2019-10" db="EMBL/GenBank/DDBJ databases">
        <authorList>
            <person name="Karimi E."/>
        </authorList>
    </citation>
    <scope>NUCLEOTIDE SEQUENCE [LARGE SCALE GENOMIC DNA]</scope>
    <source>
        <strain evidence="2">Maribacter sp. 151</strain>
    </source>
</reference>
<protein>
    <submittedName>
        <fullName evidence="2">Cell wall assembly regulator SMI1</fullName>
    </submittedName>
</protein>
<dbReference type="InterPro" id="IPR018958">
    <property type="entry name" value="Knr4/Smi1-like_dom"/>
</dbReference>
<dbReference type="Gene3D" id="3.40.1580.10">
    <property type="entry name" value="SMI1/KNR4-like"/>
    <property type="match status" value="1"/>
</dbReference>
<keyword evidence="3" id="KW-1185">Reference proteome</keyword>
<dbReference type="PANTHER" id="PTHR47432">
    <property type="entry name" value="CELL WALL ASSEMBLY REGULATOR SMI1"/>
    <property type="match status" value="1"/>
</dbReference>
<feature type="domain" description="Knr4/Smi1-like" evidence="1">
    <location>
        <begin position="210"/>
        <end position="333"/>
    </location>
</feature>
<dbReference type="InterPro" id="IPR051873">
    <property type="entry name" value="KNR4/SMI1_regulator"/>
</dbReference>
<organism evidence="2 3">
    <name type="scientific">Maribacter litoralis</name>
    <dbReference type="NCBI Taxonomy" id="2059726"/>
    <lineage>
        <taxon>Bacteria</taxon>
        <taxon>Pseudomonadati</taxon>
        <taxon>Bacteroidota</taxon>
        <taxon>Flavobacteriia</taxon>
        <taxon>Flavobacteriales</taxon>
        <taxon>Flavobacteriaceae</taxon>
        <taxon>Maribacter</taxon>
    </lineage>
</organism>
<evidence type="ECO:0000259" key="1">
    <source>
        <dbReference type="Pfam" id="PF09346"/>
    </source>
</evidence>
<dbReference type="AlphaFoldDB" id="A0A653TJS9"/>